<dbReference type="RefSeq" id="WP_249300075.1">
    <property type="nucleotide sequence ID" value="NZ_JACRSP010000002.1"/>
</dbReference>
<evidence type="ECO:0000313" key="6">
    <source>
        <dbReference type="Proteomes" id="UP000620366"/>
    </source>
</evidence>
<dbReference type="PANTHER" id="PTHR39201:SF1">
    <property type="entry name" value="FLAVODOXIN-LIKE DOMAIN-CONTAINING PROTEIN"/>
    <property type="match status" value="1"/>
</dbReference>
<feature type="signal peptide" evidence="3">
    <location>
        <begin position="1"/>
        <end position="26"/>
    </location>
</feature>
<organism evidence="5 6">
    <name type="scientific">Feifania hominis</name>
    <dbReference type="NCBI Taxonomy" id="2763660"/>
    <lineage>
        <taxon>Bacteria</taxon>
        <taxon>Bacillati</taxon>
        <taxon>Bacillota</taxon>
        <taxon>Clostridia</taxon>
        <taxon>Eubacteriales</taxon>
        <taxon>Feifaniaceae</taxon>
        <taxon>Feifania</taxon>
    </lineage>
</organism>
<gene>
    <name evidence="5" type="ORF">H8695_06340</name>
</gene>
<accession>A0A926HQG5</accession>
<feature type="domain" description="SLH" evidence="4">
    <location>
        <begin position="26"/>
        <end position="84"/>
    </location>
</feature>
<dbReference type="PANTHER" id="PTHR39201">
    <property type="entry name" value="EXPORTED PROTEIN-RELATED"/>
    <property type="match status" value="1"/>
</dbReference>
<feature type="region of interest" description="Disordered" evidence="2">
    <location>
        <begin position="266"/>
        <end position="286"/>
    </location>
</feature>
<dbReference type="InterPro" id="IPR008254">
    <property type="entry name" value="Flavodoxin/NO_synth"/>
</dbReference>
<dbReference type="GO" id="GO:0016651">
    <property type="term" value="F:oxidoreductase activity, acting on NAD(P)H"/>
    <property type="evidence" value="ECO:0007669"/>
    <property type="project" value="UniProtKB-ARBA"/>
</dbReference>
<dbReference type="Gene3D" id="3.40.50.360">
    <property type="match status" value="1"/>
</dbReference>
<keyword evidence="3" id="KW-0732">Signal</keyword>
<evidence type="ECO:0000313" key="5">
    <source>
        <dbReference type="EMBL" id="MBC8536312.1"/>
    </source>
</evidence>
<dbReference type="AlphaFoldDB" id="A0A926HQG5"/>
<dbReference type="InterPro" id="IPR029039">
    <property type="entry name" value="Flavoprotein-like_sf"/>
</dbReference>
<name>A0A926HQG5_9FIRM</name>
<feature type="compositionally biased region" description="Low complexity" evidence="2">
    <location>
        <begin position="270"/>
        <end position="281"/>
    </location>
</feature>
<dbReference type="Pfam" id="PF12682">
    <property type="entry name" value="Flavodoxin_4"/>
    <property type="match status" value="1"/>
</dbReference>
<keyword evidence="1" id="KW-0677">Repeat</keyword>
<evidence type="ECO:0000259" key="4">
    <source>
        <dbReference type="PROSITE" id="PS51272"/>
    </source>
</evidence>
<dbReference type="EMBL" id="JACRSP010000002">
    <property type="protein sequence ID" value="MBC8536312.1"/>
    <property type="molecule type" value="Genomic_DNA"/>
</dbReference>
<dbReference type="PROSITE" id="PS51272">
    <property type="entry name" value="SLH"/>
    <property type="match status" value="3"/>
</dbReference>
<dbReference type="Pfam" id="PF00395">
    <property type="entry name" value="SLH"/>
    <property type="match status" value="3"/>
</dbReference>
<feature type="chain" id="PRO_5037680347" evidence="3">
    <location>
        <begin position="27"/>
        <end position="500"/>
    </location>
</feature>
<dbReference type="SUPFAM" id="SSF52218">
    <property type="entry name" value="Flavoproteins"/>
    <property type="match status" value="1"/>
</dbReference>
<dbReference type="Gene3D" id="2.40.100.20">
    <property type="match status" value="1"/>
</dbReference>
<proteinExistence type="predicted"/>
<keyword evidence="6" id="KW-1185">Reference proteome</keyword>
<dbReference type="SUPFAM" id="SSF50891">
    <property type="entry name" value="Cyclophilin-like"/>
    <property type="match status" value="1"/>
</dbReference>
<reference evidence="5" key="1">
    <citation type="submission" date="2020-08" db="EMBL/GenBank/DDBJ databases">
        <title>Genome public.</title>
        <authorList>
            <person name="Liu C."/>
            <person name="Sun Q."/>
        </authorList>
    </citation>
    <scope>NUCLEOTIDE SEQUENCE</scope>
    <source>
        <strain evidence="5">BX7</strain>
    </source>
</reference>
<dbReference type="GO" id="GO:0010181">
    <property type="term" value="F:FMN binding"/>
    <property type="evidence" value="ECO:0007669"/>
    <property type="project" value="InterPro"/>
</dbReference>
<dbReference type="InterPro" id="IPR041183">
    <property type="entry name" value="Cyclophilin-like"/>
</dbReference>
<protein>
    <submittedName>
        <fullName evidence="5">S-layer homology domain-containing protein</fullName>
    </submittedName>
</protein>
<dbReference type="InterPro" id="IPR001119">
    <property type="entry name" value="SLH_dom"/>
</dbReference>
<comment type="caution">
    <text evidence="5">The sequence shown here is derived from an EMBL/GenBank/DDBJ whole genome shotgun (WGS) entry which is preliminary data.</text>
</comment>
<feature type="domain" description="SLH" evidence="4">
    <location>
        <begin position="150"/>
        <end position="213"/>
    </location>
</feature>
<dbReference type="InterPro" id="IPR029000">
    <property type="entry name" value="Cyclophilin-like_dom_sf"/>
</dbReference>
<evidence type="ECO:0000256" key="1">
    <source>
        <dbReference type="ARBA" id="ARBA00022737"/>
    </source>
</evidence>
<feature type="domain" description="SLH" evidence="4">
    <location>
        <begin position="85"/>
        <end position="148"/>
    </location>
</feature>
<evidence type="ECO:0000256" key="2">
    <source>
        <dbReference type="SAM" id="MobiDB-lite"/>
    </source>
</evidence>
<evidence type="ECO:0000256" key="3">
    <source>
        <dbReference type="SAM" id="SignalP"/>
    </source>
</evidence>
<sequence length="500" mass="53478">MKVTKRCFALVLGVVMLLGLCSTAFAAGAFSDIANNAYYAQAVDFCIEHGLIGGTDDGIFSPDTALSRGMLATILWRLEGRPEAPGDTFSDVVPDAYYDAPVRWAASAKIVTGYGGGRFGPDDPIRRQELAAMLYRYAEYRGEDMTVSAAEPFADEDAISDYAQNAAKWARANGIISGKPGNQFDPTGSATRAEAVTMVYRCIRWMQSEAETPSPDPVPAPGGKTLVAYFSATGTTRNAAQTVAGVTAGDLYEILPAVPYTSADLNWNDSSSRSQVEQRSSNARPAISGSVEDMDAYDVVFLGYPIWNGRPPRIISTFLESYDFSGKTIVTFCTSASSSHSDSGLRALAPGATWLDGRRLSGMSQASVESWVDGLPLPTSHQQNDEGMVISVRSGDVEIVYMLNDSDAAKALYAQLPLTLEVEPYSSNEMIFYPPAKLTTANTPLSDSRPGSLSYYAPWGDVVMFYAVGAPNSSLYELGTAVSGQENISSLGKTVTVAAK</sequence>
<dbReference type="Pfam" id="PF18050">
    <property type="entry name" value="Cyclophil_like2"/>
    <property type="match status" value="1"/>
</dbReference>
<dbReference type="Proteomes" id="UP000620366">
    <property type="component" value="Unassembled WGS sequence"/>
</dbReference>